<evidence type="ECO:0000256" key="2">
    <source>
        <dbReference type="ARBA" id="ARBA00023015"/>
    </source>
</evidence>
<keyword evidence="2" id="KW-0805">Transcription regulation</keyword>
<keyword evidence="3 5" id="KW-0238">DNA-binding</keyword>
<feature type="domain" description="HTH tetR-type" evidence="6">
    <location>
        <begin position="2"/>
        <end position="62"/>
    </location>
</feature>
<dbReference type="InterPro" id="IPR023772">
    <property type="entry name" value="DNA-bd_HTH_TetR-type_CS"/>
</dbReference>
<dbReference type="RefSeq" id="WP_088001589.1">
    <property type="nucleotide sequence ID" value="NZ_BMHB01000002.1"/>
</dbReference>
<keyword evidence="1" id="KW-0678">Repressor</keyword>
<evidence type="ECO:0000256" key="3">
    <source>
        <dbReference type="ARBA" id="ARBA00023125"/>
    </source>
</evidence>
<dbReference type="Proteomes" id="UP000626244">
    <property type="component" value="Unassembled WGS sequence"/>
</dbReference>
<evidence type="ECO:0000313" key="8">
    <source>
        <dbReference type="Proteomes" id="UP000626244"/>
    </source>
</evidence>
<comment type="caution">
    <text evidence="7">The sequence shown here is derived from an EMBL/GenBank/DDBJ whole genome shotgun (WGS) entry which is preliminary data.</text>
</comment>
<dbReference type="SUPFAM" id="SSF46689">
    <property type="entry name" value="Homeodomain-like"/>
    <property type="match status" value="1"/>
</dbReference>
<dbReference type="EMBL" id="BMHB01000002">
    <property type="protein sequence ID" value="GGI17006.1"/>
    <property type="molecule type" value="Genomic_DNA"/>
</dbReference>
<feature type="DNA-binding region" description="H-T-H motif" evidence="5">
    <location>
        <begin position="25"/>
        <end position="44"/>
    </location>
</feature>
<dbReference type="InterPro" id="IPR009057">
    <property type="entry name" value="Homeodomain-like_sf"/>
</dbReference>
<accession>A0A8J3AUW8</accession>
<dbReference type="Pfam" id="PF00440">
    <property type="entry name" value="TetR_N"/>
    <property type="match status" value="1"/>
</dbReference>
<proteinExistence type="predicted"/>
<dbReference type="Gene3D" id="1.10.357.10">
    <property type="entry name" value="Tetracycline Repressor, domain 2"/>
    <property type="match status" value="1"/>
</dbReference>
<evidence type="ECO:0000256" key="5">
    <source>
        <dbReference type="PROSITE-ProRule" id="PRU00335"/>
    </source>
</evidence>
<dbReference type="FunFam" id="1.10.10.60:FF:000141">
    <property type="entry name" value="TetR family transcriptional regulator"/>
    <property type="match status" value="1"/>
</dbReference>
<evidence type="ECO:0000256" key="4">
    <source>
        <dbReference type="ARBA" id="ARBA00023163"/>
    </source>
</evidence>
<name>A0A8J3AUW8_9BACI</name>
<keyword evidence="4" id="KW-0804">Transcription</keyword>
<dbReference type="InterPro" id="IPR050624">
    <property type="entry name" value="HTH-type_Tx_Regulator"/>
</dbReference>
<evidence type="ECO:0000259" key="6">
    <source>
        <dbReference type="PROSITE" id="PS50977"/>
    </source>
</evidence>
<dbReference type="AlphaFoldDB" id="A0A8J3AUW8"/>
<dbReference type="GO" id="GO:0003677">
    <property type="term" value="F:DNA binding"/>
    <property type="evidence" value="ECO:0007669"/>
    <property type="project" value="UniProtKB-UniRule"/>
</dbReference>
<sequence length="298" mass="34981">MNDRKQRVIKIAHELFIEKGYQATSIQDILEYSGISKGTFYNYFSSKSDLLVALFQMIYSKLEQERNQLLIGQEPSNINIFIKQMELILQTNRNNKLFTLFEEVIFINDIDVKHFIKQGNFKMLNWLYARFLDIFGESKEPYLLDCAIMFIGILHHNIKYTDLADELDLSVHQVVKYSVERLVKIVEEVSLAGEQLIKPELLKNWIPACKTSVTIQQELNECICKMKKKLTQCEEQAKYQELLEFIHNECNHTKIPRKFLIESTLVALNKAQPFFEEKELQKLHQLVALNIKSKNPIE</sequence>
<dbReference type="PROSITE" id="PS50977">
    <property type="entry name" value="HTH_TETR_2"/>
    <property type="match status" value="1"/>
</dbReference>
<gene>
    <name evidence="7" type="ORF">GCM10007380_35800</name>
</gene>
<reference evidence="8" key="1">
    <citation type="journal article" date="2019" name="Int. J. Syst. Evol. Microbiol.">
        <title>The Global Catalogue of Microorganisms (GCM) 10K type strain sequencing project: providing services to taxonomists for standard genome sequencing and annotation.</title>
        <authorList>
            <consortium name="The Broad Institute Genomics Platform"/>
            <consortium name="The Broad Institute Genome Sequencing Center for Infectious Disease"/>
            <person name="Wu L."/>
            <person name="Ma J."/>
        </authorList>
    </citation>
    <scope>NUCLEOTIDE SEQUENCE [LARGE SCALE GENOMIC DNA]</scope>
    <source>
        <strain evidence="8">CGMCC 1.14993</strain>
    </source>
</reference>
<evidence type="ECO:0000313" key="7">
    <source>
        <dbReference type="EMBL" id="GGI17006.1"/>
    </source>
</evidence>
<protein>
    <submittedName>
        <fullName evidence="7">TetR family transcriptional regulator</fullName>
    </submittedName>
</protein>
<dbReference type="OrthoDB" id="9812993at2"/>
<dbReference type="PANTHER" id="PTHR43479:SF22">
    <property type="entry name" value="TRANSCRIPTIONAL REGULATOR, TETR FAMILY"/>
    <property type="match status" value="1"/>
</dbReference>
<organism evidence="7 8">
    <name type="scientific">Gottfriedia solisilvae</name>
    <dbReference type="NCBI Taxonomy" id="1516104"/>
    <lineage>
        <taxon>Bacteria</taxon>
        <taxon>Bacillati</taxon>
        <taxon>Bacillota</taxon>
        <taxon>Bacilli</taxon>
        <taxon>Bacillales</taxon>
        <taxon>Bacillaceae</taxon>
        <taxon>Gottfriedia</taxon>
    </lineage>
</organism>
<dbReference type="PANTHER" id="PTHR43479">
    <property type="entry name" value="ACREF/ENVCD OPERON REPRESSOR-RELATED"/>
    <property type="match status" value="1"/>
</dbReference>
<dbReference type="PROSITE" id="PS01081">
    <property type="entry name" value="HTH_TETR_1"/>
    <property type="match status" value="1"/>
</dbReference>
<evidence type="ECO:0000256" key="1">
    <source>
        <dbReference type="ARBA" id="ARBA00022491"/>
    </source>
</evidence>
<keyword evidence="8" id="KW-1185">Reference proteome</keyword>
<dbReference type="InterPro" id="IPR001647">
    <property type="entry name" value="HTH_TetR"/>
</dbReference>
<dbReference type="GO" id="GO:0045892">
    <property type="term" value="P:negative regulation of DNA-templated transcription"/>
    <property type="evidence" value="ECO:0007669"/>
    <property type="project" value="UniProtKB-ARBA"/>
</dbReference>
<dbReference type="PRINTS" id="PR00455">
    <property type="entry name" value="HTHTETR"/>
</dbReference>